<comment type="caution">
    <text evidence="2">The sequence shown here is derived from an EMBL/GenBank/DDBJ whole genome shotgun (WGS) entry which is preliminary data.</text>
</comment>
<keyword evidence="1" id="KW-0812">Transmembrane</keyword>
<dbReference type="EMBL" id="SLWS01000007">
    <property type="protein sequence ID" value="TCO55722.1"/>
    <property type="molecule type" value="Genomic_DNA"/>
</dbReference>
<dbReference type="AlphaFoldDB" id="A0A4R2JCH9"/>
<name>A0A4R2JCH9_9PSEU</name>
<evidence type="ECO:0000256" key="1">
    <source>
        <dbReference type="SAM" id="Phobius"/>
    </source>
</evidence>
<reference evidence="2 3" key="1">
    <citation type="submission" date="2019-03" db="EMBL/GenBank/DDBJ databases">
        <title>Genomic Encyclopedia of Type Strains, Phase IV (KMG-IV): sequencing the most valuable type-strain genomes for metagenomic binning, comparative biology and taxonomic classification.</title>
        <authorList>
            <person name="Goeker M."/>
        </authorList>
    </citation>
    <scope>NUCLEOTIDE SEQUENCE [LARGE SCALE GENOMIC DNA]</scope>
    <source>
        <strain evidence="2 3">DSM 45934</strain>
    </source>
</reference>
<evidence type="ECO:0000313" key="2">
    <source>
        <dbReference type="EMBL" id="TCO55722.1"/>
    </source>
</evidence>
<keyword evidence="3" id="KW-1185">Reference proteome</keyword>
<protein>
    <submittedName>
        <fullName evidence="2">Uncharacterized protein</fullName>
    </submittedName>
</protein>
<proteinExistence type="predicted"/>
<keyword evidence="1" id="KW-0472">Membrane</keyword>
<keyword evidence="1" id="KW-1133">Transmembrane helix</keyword>
<accession>A0A4R2JCH9</accession>
<dbReference type="RefSeq" id="WP_132121765.1">
    <property type="nucleotide sequence ID" value="NZ_SLWS01000007.1"/>
</dbReference>
<feature type="transmembrane region" description="Helical" evidence="1">
    <location>
        <begin position="35"/>
        <end position="58"/>
    </location>
</feature>
<dbReference type="Proteomes" id="UP000295680">
    <property type="component" value="Unassembled WGS sequence"/>
</dbReference>
<sequence length="95" mass="9836">MGDLVVGILVAVLGLFLLAVAVGWALGTLLRVRRLWAVALLGLVVGFGLAVAGTVIVHVNLFPVSPWSVFAAAIAYELVGLLRNSSAEVDQGQLA</sequence>
<feature type="transmembrane region" description="Helical" evidence="1">
    <location>
        <begin position="6"/>
        <end position="26"/>
    </location>
</feature>
<evidence type="ECO:0000313" key="3">
    <source>
        <dbReference type="Proteomes" id="UP000295680"/>
    </source>
</evidence>
<gene>
    <name evidence="2" type="ORF">EV192_107145</name>
</gene>
<organism evidence="2 3">
    <name type="scientific">Actinocrispum wychmicini</name>
    <dbReference type="NCBI Taxonomy" id="1213861"/>
    <lineage>
        <taxon>Bacteria</taxon>
        <taxon>Bacillati</taxon>
        <taxon>Actinomycetota</taxon>
        <taxon>Actinomycetes</taxon>
        <taxon>Pseudonocardiales</taxon>
        <taxon>Pseudonocardiaceae</taxon>
        <taxon>Actinocrispum</taxon>
    </lineage>
</organism>